<protein>
    <recommendedName>
        <fullName evidence="1">SHOCT-like domain-containing protein</fullName>
    </recommendedName>
</protein>
<dbReference type="AlphaFoldDB" id="A0AAW6E1H1"/>
<gene>
    <name evidence="2" type="ORF">PNV70_12065</name>
</gene>
<dbReference type="Proteomes" id="UP001211421">
    <property type="component" value="Unassembled WGS sequence"/>
</dbReference>
<dbReference type="RefSeq" id="WP_195551998.1">
    <property type="nucleotide sequence ID" value="NZ_JADMNX010000009.1"/>
</dbReference>
<comment type="caution">
    <text evidence="2">The sequence shown here is derived from an EMBL/GenBank/DDBJ whole genome shotgun (WGS) entry which is preliminary data.</text>
</comment>
<evidence type="ECO:0000259" key="1">
    <source>
        <dbReference type="Pfam" id="PF20612"/>
    </source>
</evidence>
<dbReference type="InterPro" id="IPR046749">
    <property type="entry name" value="SHOCT_2"/>
</dbReference>
<feature type="domain" description="SHOCT-like" evidence="1">
    <location>
        <begin position="1"/>
        <end position="52"/>
    </location>
</feature>
<evidence type="ECO:0000313" key="2">
    <source>
        <dbReference type="EMBL" id="MDB8742796.1"/>
    </source>
</evidence>
<proteinExistence type="predicted"/>
<dbReference type="Pfam" id="PF20612">
    <property type="entry name" value="SHOCT_2"/>
    <property type="match status" value="1"/>
</dbReference>
<reference evidence="2" key="1">
    <citation type="submission" date="2023-01" db="EMBL/GenBank/DDBJ databases">
        <title>Human gut microbiome strain richness.</title>
        <authorList>
            <person name="Chen-Liaw A."/>
        </authorList>
    </citation>
    <scope>NUCLEOTIDE SEQUENCE</scope>
    <source>
        <strain evidence="2">D59st1_B8_D59t2_181005</strain>
    </source>
</reference>
<accession>A0AAW6E1H1</accession>
<organism evidence="2 3">
    <name type="scientific">Ruminococcus bicirculans</name>
    <name type="common">ex Wegman et al. 2014</name>
    <dbReference type="NCBI Taxonomy" id="1160721"/>
    <lineage>
        <taxon>Bacteria</taxon>
        <taxon>Bacillati</taxon>
        <taxon>Bacillota</taxon>
        <taxon>Clostridia</taxon>
        <taxon>Eubacteriales</taxon>
        <taxon>Oscillospiraceae</taxon>
        <taxon>Ruminococcus</taxon>
    </lineage>
</organism>
<name>A0AAW6E1H1_9FIRM</name>
<dbReference type="EMBL" id="JAQMLS010000009">
    <property type="protein sequence ID" value="MDB8742796.1"/>
    <property type="molecule type" value="Genomic_DNA"/>
</dbReference>
<sequence length="78" mass="9059">MNDTYRERLEQYLASMLQAKQMLSMGILTPKDYATIDTIMTEKYGISSCSLYRGIDLIYGEFRGNMSHYRGVTQCQEE</sequence>
<evidence type="ECO:0000313" key="3">
    <source>
        <dbReference type="Proteomes" id="UP001211421"/>
    </source>
</evidence>